<keyword evidence="2" id="KW-1185">Reference proteome</keyword>
<dbReference type="Proteomes" id="UP000645517">
    <property type="component" value="Unassembled WGS sequence"/>
</dbReference>
<evidence type="ECO:0000313" key="1">
    <source>
        <dbReference type="EMBL" id="GGN31758.1"/>
    </source>
</evidence>
<reference evidence="2" key="1">
    <citation type="journal article" date="2019" name="Int. J. Syst. Evol. Microbiol.">
        <title>The Global Catalogue of Microorganisms (GCM) 10K type strain sequencing project: providing services to taxonomists for standard genome sequencing and annotation.</title>
        <authorList>
            <consortium name="The Broad Institute Genomics Platform"/>
            <consortium name="The Broad Institute Genome Sequencing Center for Infectious Disease"/>
            <person name="Wu L."/>
            <person name="Ma J."/>
        </authorList>
    </citation>
    <scope>NUCLEOTIDE SEQUENCE [LARGE SCALE GENOMIC DNA]</scope>
    <source>
        <strain evidence="2">JCM 16918</strain>
    </source>
</reference>
<sequence length="125" mass="14028">MTSVPHAVSRFAVPREGIVAVPCYQARAFNGRTALLAPMGTRVPFDFASLTERDFTLLTGERGEAWTVQALIAVDVDWLVEVMQEADRRDRTLGVEITDVWYYVSPVHLEPTVVDGRYVVVGLYR</sequence>
<protein>
    <submittedName>
        <fullName evidence="1">Uncharacterized protein</fullName>
    </submittedName>
</protein>
<organism evidence="1 2">
    <name type="scientific">Deinococcus daejeonensis</name>
    <dbReference type="NCBI Taxonomy" id="1007098"/>
    <lineage>
        <taxon>Bacteria</taxon>
        <taxon>Thermotogati</taxon>
        <taxon>Deinococcota</taxon>
        <taxon>Deinococci</taxon>
        <taxon>Deinococcales</taxon>
        <taxon>Deinococcaceae</taxon>
        <taxon>Deinococcus</taxon>
    </lineage>
</organism>
<dbReference type="RefSeq" id="WP_189054263.1">
    <property type="nucleotide sequence ID" value="NZ_BMOR01000002.1"/>
</dbReference>
<evidence type="ECO:0000313" key="2">
    <source>
        <dbReference type="Proteomes" id="UP000645517"/>
    </source>
</evidence>
<accession>A0ABQ2IYD4</accession>
<comment type="caution">
    <text evidence="1">The sequence shown here is derived from an EMBL/GenBank/DDBJ whole genome shotgun (WGS) entry which is preliminary data.</text>
</comment>
<name>A0ABQ2IYD4_9DEIO</name>
<gene>
    <name evidence="1" type="ORF">GCM10010842_07910</name>
</gene>
<dbReference type="EMBL" id="BMOR01000002">
    <property type="protein sequence ID" value="GGN31758.1"/>
    <property type="molecule type" value="Genomic_DNA"/>
</dbReference>
<proteinExistence type="predicted"/>